<keyword evidence="2" id="KW-1185">Reference proteome</keyword>
<organism evidence="1 2">
    <name type="scientific">Acetoanaerobium pronyense</name>
    <dbReference type="NCBI Taxonomy" id="1482736"/>
    <lineage>
        <taxon>Bacteria</taxon>
        <taxon>Bacillati</taxon>
        <taxon>Bacillota</taxon>
        <taxon>Clostridia</taxon>
        <taxon>Peptostreptococcales</taxon>
        <taxon>Filifactoraceae</taxon>
        <taxon>Acetoanaerobium</taxon>
    </lineage>
</organism>
<proteinExistence type="predicted"/>
<accession>A0ABS4KH93</accession>
<protein>
    <submittedName>
        <fullName evidence="1">HTH domain antitoxin</fullName>
    </submittedName>
</protein>
<reference evidence="1 2" key="1">
    <citation type="submission" date="2021-03" db="EMBL/GenBank/DDBJ databases">
        <title>Genomic Encyclopedia of Type Strains, Phase IV (KMG-IV): sequencing the most valuable type-strain genomes for metagenomic binning, comparative biology and taxonomic classification.</title>
        <authorList>
            <person name="Goeker M."/>
        </authorList>
    </citation>
    <scope>NUCLEOTIDE SEQUENCE [LARGE SCALE GENOMIC DNA]</scope>
    <source>
        <strain evidence="1 2">DSM 27512</strain>
    </source>
</reference>
<gene>
    <name evidence="1" type="ORF">J2Z35_000907</name>
</gene>
<dbReference type="Proteomes" id="UP001314903">
    <property type="component" value="Unassembled WGS sequence"/>
</dbReference>
<dbReference type="EMBL" id="JAGGLI010000007">
    <property type="protein sequence ID" value="MBP2027113.1"/>
    <property type="molecule type" value="Genomic_DNA"/>
</dbReference>
<comment type="caution">
    <text evidence="1">The sequence shown here is derived from an EMBL/GenBank/DDBJ whole genome shotgun (WGS) entry which is preliminary data.</text>
</comment>
<dbReference type="InterPro" id="IPR005368">
    <property type="entry name" value="UPF0175"/>
</dbReference>
<evidence type="ECO:0000313" key="1">
    <source>
        <dbReference type="EMBL" id="MBP2027113.1"/>
    </source>
</evidence>
<name>A0ABS4KH93_9FIRM</name>
<dbReference type="Pfam" id="PF03683">
    <property type="entry name" value="UPF0175"/>
    <property type="match status" value="1"/>
</dbReference>
<dbReference type="RefSeq" id="WP_209659836.1">
    <property type="nucleotide sequence ID" value="NZ_JAGGLI010000007.1"/>
</dbReference>
<sequence>MAVKKEYLEISLKNDFKEVYKAESEGAFNESIKTSLAIAAFIEKRVTLARAAELADKDLDEFIKILSRYNINWMDYTEETMEDDEQTLAELRGIHHD</sequence>
<evidence type="ECO:0000313" key="2">
    <source>
        <dbReference type="Proteomes" id="UP001314903"/>
    </source>
</evidence>